<protein>
    <submittedName>
        <fullName evidence="1">Uncharacterized protein</fullName>
    </submittedName>
</protein>
<proteinExistence type="predicted"/>
<organism evidence="1 2">
    <name type="scientific">Candidatus Magasanikbacteria bacterium CG10_big_fil_rev_8_21_14_0_10_42_10</name>
    <dbReference type="NCBI Taxonomy" id="1974649"/>
    <lineage>
        <taxon>Bacteria</taxon>
        <taxon>Candidatus Magasanikiibacteriota</taxon>
    </lineage>
</organism>
<sequence>MSIKWIILILFCVGALFVYTRFKKTKLLSNFPFAEEENSIFEEKPLSLSHKIYPLAGPKKNFKYHVLMRPLVKVTNKKRIIFAQTYKHDAIVYGVFSMNALTDSEQTSWKDLGYAFATLSPDDITATSGGKKAQYEITFTAHMQENIVAVTGEGVFVMQVYTNDIAGYEKALGIKIPVS</sequence>
<accession>A0A2H0TZ36</accession>
<gene>
    <name evidence="1" type="ORF">COU32_00260</name>
</gene>
<evidence type="ECO:0000313" key="1">
    <source>
        <dbReference type="EMBL" id="PIR76776.1"/>
    </source>
</evidence>
<comment type="caution">
    <text evidence="1">The sequence shown here is derived from an EMBL/GenBank/DDBJ whole genome shotgun (WGS) entry which is preliminary data.</text>
</comment>
<name>A0A2H0TZ36_9BACT</name>
<reference evidence="2" key="1">
    <citation type="submission" date="2017-09" db="EMBL/GenBank/DDBJ databases">
        <title>Depth-based differentiation of microbial function through sediment-hosted aquifers and enrichment of novel symbionts in the deep terrestrial subsurface.</title>
        <authorList>
            <person name="Probst A.J."/>
            <person name="Ladd B."/>
            <person name="Jarett J.K."/>
            <person name="Geller-Mcgrath D.E."/>
            <person name="Sieber C.M.K."/>
            <person name="Emerson J.B."/>
            <person name="Anantharaman K."/>
            <person name="Thomas B.C."/>
            <person name="Malmstrom R."/>
            <person name="Stieglmeier M."/>
            <person name="Klingl A."/>
            <person name="Woyke T."/>
            <person name="Ryan C.M."/>
            <person name="Banfield J.F."/>
        </authorList>
    </citation>
    <scope>NUCLEOTIDE SEQUENCE [LARGE SCALE GENOMIC DNA]</scope>
</reference>
<evidence type="ECO:0000313" key="2">
    <source>
        <dbReference type="Proteomes" id="UP000231530"/>
    </source>
</evidence>
<dbReference type="EMBL" id="PFBY01000004">
    <property type="protein sequence ID" value="PIR76776.1"/>
    <property type="molecule type" value="Genomic_DNA"/>
</dbReference>
<dbReference type="AlphaFoldDB" id="A0A2H0TZ36"/>
<dbReference type="Proteomes" id="UP000231530">
    <property type="component" value="Unassembled WGS sequence"/>
</dbReference>